<dbReference type="InterPro" id="IPR007401">
    <property type="entry name" value="DUF454"/>
</dbReference>
<sequence>MKRPVLLACAWICCAVGFVGVVIPVMPTTPLILLATFLFAKSSPRCHAWIRKTRVYRSYVEPFKEQGGIPFRRKLHILGVSFTVMGLSAILAPHPVVWAVLGAVAAFLLWLMAWRIPTVGNIPAAAPRKASEDD</sequence>
<evidence type="ECO:0000256" key="1">
    <source>
        <dbReference type="SAM" id="Phobius"/>
    </source>
</evidence>
<dbReference type="GO" id="GO:0005886">
    <property type="term" value="C:plasma membrane"/>
    <property type="evidence" value="ECO:0007669"/>
    <property type="project" value="TreeGrafter"/>
</dbReference>
<keyword evidence="1" id="KW-0812">Transmembrane</keyword>
<evidence type="ECO:0000313" key="2">
    <source>
        <dbReference type="EMBL" id="RNL20636.1"/>
    </source>
</evidence>
<dbReference type="EMBL" id="QICB01000002">
    <property type="protein sequence ID" value="RNL20636.1"/>
    <property type="molecule type" value="Genomic_DNA"/>
</dbReference>
<dbReference type="PIRSF" id="PIRSF016789">
    <property type="entry name" value="DUF454"/>
    <property type="match status" value="1"/>
</dbReference>
<dbReference type="OrthoDB" id="3174520at2"/>
<gene>
    <name evidence="2" type="ORF">DMP07_03370</name>
</gene>
<keyword evidence="1" id="KW-1133">Transmembrane helix</keyword>
<keyword evidence="3" id="KW-1185">Reference proteome</keyword>
<organism evidence="2 3">
    <name type="scientific">Slackia faecicanis</name>
    <dbReference type="NCBI Taxonomy" id="255723"/>
    <lineage>
        <taxon>Bacteria</taxon>
        <taxon>Bacillati</taxon>
        <taxon>Actinomycetota</taxon>
        <taxon>Coriobacteriia</taxon>
        <taxon>Eggerthellales</taxon>
        <taxon>Eggerthellaceae</taxon>
        <taxon>Slackia</taxon>
    </lineage>
</organism>
<dbReference type="RefSeq" id="WP_123197737.1">
    <property type="nucleotide sequence ID" value="NZ_QICB01000002.1"/>
</dbReference>
<evidence type="ECO:0000313" key="3">
    <source>
        <dbReference type="Proteomes" id="UP000267368"/>
    </source>
</evidence>
<dbReference type="Pfam" id="PF04304">
    <property type="entry name" value="DUF454"/>
    <property type="match status" value="1"/>
</dbReference>
<keyword evidence="1" id="KW-0472">Membrane</keyword>
<reference evidence="3" key="1">
    <citation type="submission" date="2018-05" db="EMBL/GenBank/DDBJ databases">
        <title>Genome Sequencing of selected type strains of the family Eggerthellaceae.</title>
        <authorList>
            <person name="Danylec N."/>
            <person name="Stoll D.A."/>
            <person name="Doetsch A."/>
            <person name="Huch M."/>
        </authorList>
    </citation>
    <scope>NUCLEOTIDE SEQUENCE [LARGE SCALE GENOMIC DNA]</scope>
    <source>
        <strain evidence="3">DSM 17537</strain>
    </source>
</reference>
<protein>
    <submittedName>
        <fullName evidence="2">DUF454 domain-containing protein</fullName>
    </submittedName>
</protein>
<comment type="caution">
    <text evidence="2">The sequence shown here is derived from an EMBL/GenBank/DDBJ whole genome shotgun (WGS) entry which is preliminary data.</text>
</comment>
<accession>A0A3N0AFN9</accession>
<dbReference type="PANTHER" id="PTHR35813:SF1">
    <property type="entry name" value="INNER MEMBRANE PROTEIN YBAN"/>
    <property type="match status" value="1"/>
</dbReference>
<name>A0A3N0AFN9_9ACTN</name>
<proteinExistence type="predicted"/>
<dbReference type="PANTHER" id="PTHR35813">
    <property type="entry name" value="INNER MEMBRANE PROTEIN YBAN"/>
    <property type="match status" value="1"/>
</dbReference>
<dbReference type="AlphaFoldDB" id="A0A3N0AFN9"/>
<feature type="transmembrane region" description="Helical" evidence="1">
    <location>
        <begin position="96"/>
        <end position="114"/>
    </location>
</feature>
<dbReference type="Proteomes" id="UP000267368">
    <property type="component" value="Unassembled WGS sequence"/>
</dbReference>